<feature type="region of interest" description="Disordered" evidence="1">
    <location>
        <begin position="155"/>
        <end position="184"/>
    </location>
</feature>
<feature type="transmembrane region" description="Helical" evidence="2">
    <location>
        <begin position="133"/>
        <end position="150"/>
    </location>
</feature>
<dbReference type="Proteomes" id="UP001500840">
    <property type="component" value="Unassembled WGS sequence"/>
</dbReference>
<accession>A0ABP8MIN5</accession>
<feature type="transmembrane region" description="Helical" evidence="2">
    <location>
        <begin position="101"/>
        <end position="121"/>
    </location>
</feature>
<protein>
    <recommendedName>
        <fullName evidence="5">EamA-like transporter family protein</fullName>
    </recommendedName>
</protein>
<gene>
    <name evidence="3" type="ORF">GCM10023156_18760</name>
</gene>
<organism evidence="3 4">
    <name type="scientific">Novipirellula rosea</name>
    <dbReference type="NCBI Taxonomy" id="1031540"/>
    <lineage>
        <taxon>Bacteria</taxon>
        <taxon>Pseudomonadati</taxon>
        <taxon>Planctomycetota</taxon>
        <taxon>Planctomycetia</taxon>
        <taxon>Pirellulales</taxon>
        <taxon>Pirellulaceae</taxon>
        <taxon>Novipirellula</taxon>
    </lineage>
</organism>
<evidence type="ECO:0000313" key="3">
    <source>
        <dbReference type="EMBL" id="GAA4451308.1"/>
    </source>
</evidence>
<evidence type="ECO:0000313" key="4">
    <source>
        <dbReference type="Proteomes" id="UP001500840"/>
    </source>
</evidence>
<dbReference type="RefSeq" id="WP_339942385.1">
    <property type="nucleotide sequence ID" value="NZ_BAABGA010000024.1"/>
</dbReference>
<keyword evidence="2" id="KW-0812">Transmembrane</keyword>
<feature type="transmembrane region" description="Helical" evidence="2">
    <location>
        <begin position="72"/>
        <end position="94"/>
    </location>
</feature>
<reference evidence="4" key="1">
    <citation type="journal article" date="2019" name="Int. J. Syst. Evol. Microbiol.">
        <title>The Global Catalogue of Microorganisms (GCM) 10K type strain sequencing project: providing services to taxonomists for standard genome sequencing and annotation.</title>
        <authorList>
            <consortium name="The Broad Institute Genomics Platform"/>
            <consortium name="The Broad Institute Genome Sequencing Center for Infectious Disease"/>
            <person name="Wu L."/>
            <person name="Ma J."/>
        </authorList>
    </citation>
    <scope>NUCLEOTIDE SEQUENCE [LARGE SCALE GENOMIC DNA]</scope>
    <source>
        <strain evidence="4">JCM 17759</strain>
    </source>
</reference>
<name>A0ABP8MIN5_9BACT</name>
<keyword evidence="4" id="KW-1185">Reference proteome</keyword>
<keyword evidence="2" id="KW-0472">Membrane</keyword>
<comment type="caution">
    <text evidence="3">The sequence shown here is derived from an EMBL/GenBank/DDBJ whole genome shotgun (WGS) entry which is preliminary data.</text>
</comment>
<feature type="transmembrane region" description="Helical" evidence="2">
    <location>
        <begin position="39"/>
        <end position="60"/>
    </location>
</feature>
<keyword evidence="2" id="KW-1133">Transmembrane helix</keyword>
<evidence type="ECO:0000256" key="1">
    <source>
        <dbReference type="SAM" id="MobiDB-lite"/>
    </source>
</evidence>
<evidence type="ECO:0000256" key="2">
    <source>
        <dbReference type="SAM" id="Phobius"/>
    </source>
</evidence>
<sequence>MSPKVYGIVFALLTGLFWGMYGPALQTSRVSGQSPFKPFILIGVAYLLIGILGGIVGILATKDNFHFAPVTVRWGFIAGSLGAFGALTLTLALFKSRAPDLVMPIVFGGATLVSVAIGLWMKQELLSAHPMQYIGTLAVVIGVVLVQAYASHGPAKPVDASTVSVVSQPASPPSELPSEAPTDR</sequence>
<evidence type="ECO:0008006" key="5">
    <source>
        <dbReference type="Google" id="ProtNLM"/>
    </source>
</evidence>
<dbReference type="EMBL" id="BAABGA010000024">
    <property type="protein sequence ID" value="GAA4451308.1"/>
    <property type="molecule type" value="Genomic_DNA"/>
</dbReference>
<proteinExistence type="predicted"/>
<feature type="transmembrane region" description="Helical" evidence="2">
    <location>
        <begin position="6"/>
        <end position="27"/>
    </location>
</feature>